<keyword evidence="3" id="KW-0547">Nucleotide-binding</keyword>
<comment type="caution">
    <text evidence="7">The sequence shown here is derived from an EMBL/GenBank/DDBJ whole genome shotgun (WGS) entry which is preliminary data.</text>
</comment>
<comment type="similarity">
    <text evidence="1">Belongs to the RecA family.</text>
</comment>
<dbReference type="Pfam" id="PF00154">
    <property type="entry name" value="RecA_N"/>
    <property type="match status" value="1"/>
</dbReference>
<dbReference type="Gene3D" id="3.40.50.300">
    <property type="entry name" value="P-loop containing nucleotide triphosphate hydrolases"/>
    <property type="match status" value="1"/>
</dbReference>
<gene>
    <name evidence="7" type="ORF">EG19_03095</name>
</gene>
<keyword evidence="4" id="KW-0067">ATP-binding</keyword>
<evidence type="ECO:0000259" key="6">
    <source>
        <dbReference type="Pfam" id="PF00154"/>
    </source>
</evidence>
<evidence type="ECO:0000313" key="7">
    <source>
        <dbReference type="EMBL" id="KDA53714.1"/>
    </source>
</evidence>
<keyword evidence="5" id="KW-0233">DNA recombination</keyword>
<feature type="domain" description="RecA-like N-terminal" evidence="6">
    <location>
        <begin position="33"/>
        <end position="136"/>
    </location>
</feature>
<dbReference type="PANTHER" id="PTHR45900:SF1">
    <property type="entry name" value="MITOCHONDRIAL DNA REPAIR PROTEIN RECA HOMOLOG-RELATED"/>
    <property type="match status" value="1"/>
</dbReference>
<evidence type="ECO:0000256" key="3">
    <source>
        <dbReference type="ARBA" id="ARBA00022741"/>
    </source>
</evidence>
<reference evidence="7 8" key="1">
    <citation type="submission" date="2014-04" db="EMBL/GenBank/DDBJ databases">
        <title>The Genome Sequence of Thermoanaerobaculum aquaticum MP-01, The First Cultivated Group 23 Acidobacterium.</title>
        <authorList>
            <person name="Stamps B.W."/>
            <person name="Losey N.A."/>
            <person name="Lawson P.A."/>
            <person name="Stevenson B.S."/>
        </authorList>
    </citation>
    <scope>NUCLEOTIDE SEQUENCE [LARGE SCALE GENOMIC DNA]</scope>
    <source>
        <strain evidence="7 8">MP-01</strain>
    </source>
</reference>
<proteinExistence type="inferred from homology"/>
<evidence type="ECO:0000256" key="5">
    <source>
        <dbReference type="ARBA" id="ARBA00023172"/>
    </source>
</evidence>
<organism evidence="7 8">
    <name type="scientific">Thermoanaerobaculum aquaticum</name>
    <dbReference type="NCBI Taxonomy" id="1312852"/>
    <lineage>
        <taxon>Bacteria</taxon>
        <taxon>Pseudomonadati</taxon>
        <taxon>Acidobacteriota</taxon>
        <taxon>Thermoanaerobaculia</taxon>
        <taxon>Thermoanaerobaculales</taxon>
        <taxon>Thermoanaerobaculaceae</taxon>
        <taxon>Thermoanaerobaculum</taxon>
    </lineage>
</organism>
<evidence type="ECO:0000256" key="4">
    <source>
        <dbReference type="ARBA" id="ARBA00022840"/>
    </source>
</evidence>
<dbReference type="InterPro" id="IPR027417">
    <property type="entry name" value="P-loop_NTPase"/>
</dbReference>
<dbReference type="SUPFAM" id="SSF52540">
    <property type="entry name" value="P-loop containing nucleoside triphosphate hydrolases"/>
    <property type="match status" value="1"/>
</dbReference>
<accession>A0A062XWB6</accession>
<name>A0A062XWB6_9BACT</name>
<dbReference type="InterPro" id="IPR013765">
    <property type="entry name" value="DNA_recomb/repair_RecA"/>
</dbReference>
<evidence type="ECO:0000256" key="1">
    <source>
        <dbReference type="ARBA" id="ARBA00009391"/>
    </source>
</evidence>
<dbReference type="RefSeq" id="WP_053335046.1">
    <property type="nucleotide sequence ID" value="NZ_JMFG01000018.1"/>
</dbReference>
<keyword evidence="8" id="KW-1185">Reference proteome</keyword>
<dbReference type="GO" id="GO:0006310">
    <property type="term" value="P:DNA recombination"/>
    <property type="evidence" value="ECO:0007669"/>
    <property type="project" value="UniProtKB-KW"/>
</dbReference>
<dbReference type="InterPro" id="IPR049428">
    <property type="entry name" value="RecA-like_N"/>
</dbReference>
<evidence type="ECO:0000313" key="8">
    <source>
        <dbReference type="Proteomes" id="UP000027284"/>
    </source>
</evidence>
<evidence type="ECO:0000256" key="2">
    <source>
        <dbReference type="ARBA" id="ARBA00015553"/>
    </source>
</evidence>
<dbReference type="OrthoDB" id="110850at2"/>
<dbReference type="PANTHER" id="PTHR45900">
    <property type="entry name" value="RECA"/>
    <property type="match status" value="1"/>
</dbReference>
<protein>
    <recommendedName>
        <fullName evidence="2">Protein RecA</fullName>
    </recommendedName>
</protein>
<dbReference type="STRING" id="1312852.EG19_03095"/>
<dbReference type="EMBL" id="JMFG01000018">
    <property type="protein sequence ID" value="KDA53714.1"/>
    <property type="molecule type" value="Genomic_DNA"/>
</dbReference>
<dbReference type="AlphaFoldDB" id="A0A062XWB6"/>
<dbReference type="GO" id="GO:0006281">
    <property type="term" value="P:DNA repair"/>
    <property type="evidence" value="ECO:0007669"/>
    <property type="project" value="InterPro"/>
</dbReference>
<dbReference type="GO" id="GO:0003697">
    <property type="term" value="F:single-stranded DNA binding"/>
    <property type="evidence" value="ECO:0007669"/>
    <property type="project" value="InterPro"/>
</dbReference>
<dbReference type="GO" id="GO:0005524">
    <property type="term" value="F:ATP binding"/>
    <property type="evidence" value="ECO:0007669"/>
    <property type="project" value="UniProtKB-KW"/>
</dbReference>
<dbReference type="Proteomes" id="UP000027284">
    <property type="component" value="Unassembled WGS sequence"/>
</dbReference>
<sequence>MSARPVLLPLGDDPSWRQLTQRWRFQEEHRPRLSTGEETMDALLAGGWPVGKVAELVGAASSGKTSLAVATVAAATARDELALWVDASGQFDAASLVAAGVRLEQLLLVQAGEPGQAVRAVELVLEAGGFTVVVVDLGGEEPREGRGFRQEERARLPLRLARAVERAGVVGLVLTPKPWVGTWAGVQVVFSPGKPRFVKEEGAGFWFAGFTVQAQVERGKGQQVGRRVAWVAGG</sequence>